<evidence type="ECO:0000313" key="10">
    <source>
        <dbReference type="EMBL" id="ACV67880.1"/>
    </source>
</evidence>
<name>C8WYW4_DESRD</name>
<keyword evidence="10" id="KW-0282">Flagellum</keyword>
<feature type="transmembrane region" description="Helical" evidence="9">
    <location>
        <begin position="31"/>
        <end position="53"/>
    </location>
</feature>
<keyword evidence="5 9" id="KW-1133">Transmembrane helix</keyword>
<comment type="similarity">
    <text evidence="8">Belongs to the FliO/MopB family.</text>
</comment>
<keyword evidence="11" id="KW-1185">Reference proteome</keyword>
<dbReference type="GO" id="GO:0005886">
    <property type="term" value="C:plasma membrane"/>
    <property type="evidence" value="ECO:0007669"/>
    <property type="project" value="UniProtKB-SubCell"/>
</dbReference>
<comment type="subcellular location">
    <subcellularLocation>
        <location evidence="1">Bacterial flagellum basal body</location>
    </subcellularLocation>
    <subcellularLocation>
        <location evidence="2">Cell membrane</location>
    </subcellularLocation>
</comment>
<dbReference type="HOGENOM" id="CLU_1945296_0_0_7"/>
<dbReference type="AlphaFoldDB" id="C8WYW4"/>
<dbReference type="PANTHER" id="PTHR38766">
    <property type="entry name" value="FLAGELLAR PROTEIN FLIO"/>
    <property type="match status" value="1"/>
</dbReference>
<evidence type="ECO:0000256" key="5">
    <source>
        <dbReference type="ARBA" id="ARBA00022989"/>
    </source>
</evidence>
<keyword evidence="4 9" id="KW-0812">Transmembrane</keyword>
<keyword evidence="10" id="KW-0966">Cell projection</keyword>
<evidence type="ECO:0000313" key="11">
    <source>
        <dbReference type="Proteomes" id="UP000001052"/>
    </source>
</evidence>
<keyword evidence="10" id="KW-0969">Cilium</keyword>
<dbReference type="InterPro" id="IPR022781">
    <property type="entry name" value="Flagellar_biosynth_FliO"/>
</dbReference>
<evidence type="ECO:0000256" key="9">
    <source>
        <dbReference type="SAM" id="Phobius"/>
    </source>
</evidence>
<gene>
    <name evidence="10" type="ordered locus">Dret_0583</name>
</gene>
<evidence type="ECO:0000256" key="7">
    <source>
        <dbReference type="ARBA" id="ARBA00023143"/>
    </source>
</evidence>
<dbReference type="KEGG" id="drt:Dret_0583"/>
<reference evidence="11" key="1">
    <citation type="submission" date="2009-09" db="EMBL/GenBank/DDBJ databases">
        <title>The complete chromosome of Desulfohalobium retbaense DSM 5692.</title>
        <authorList>
            <consortium name="US DOE Joint Genome Institute (JGI-PGF)"/>
            <person name="Lucas S."/>
            <person name="Copeland A."/>
            <person name="Lapidus A."/>
            <person name="Glavina del Rio T."/>
            <person name="Dalin E."/>
            <person name="Tice H."/>
            <person name="Bruce D."/>
            <person name="Goodwin L."/>
            <person name="Pitluck S."/>
            <person name="Kyrpides N."/>
            <person name="Mavromatis K."/>
            <person name="Ivanova N."/>
            <person name="Mikhailova N."/>
            <person name="Munk A.C."/>
            <person name="Brettin T."/>
            <person name="Detter J.C."/>
            <person name="Han C."/>
            <person name="Tapia R."/>
            <person name="Larimer F."/>
            <person name="Land M."/>
            <person name="Hauser L."/>
            <person name="Markowitz V."/>
            <person name="Cheng J.-F."/>
            <person name="Hugenholtz P."/>
            <person name="Woyke T."/>
            <person name="Wu D."/>
            <person name="Spring S."/>
            <person name="Klenk H.-P."/>
            <person name="Eisen J.A."/>
        </authorList>
    </citation>
    <scope>NUCLEOTIDE SEQUENCE [LARGE SCALE GENOMIC DNA]</scope>
    <source>
        <strain evidence="11">DSM 5692</strain>
    </source>
</reference>
<keyword evidence="6 9" id="KW-0472">Membrane</keyword>
<dbReference type="OrthoDB" id="5432707at2"/>
<reference evidence="10 11" key="2">
    <citation type="journal article" date="2010" name="Stand. Genomic Sci.">
        <title>Complete genome sequence of Desulfohalobium retbaense type strain (HR(100)).</title>
        <authorList>
            <person name="Spring S."/>
            <person name="Nolan M."/>
            <person name="Lapidus A."/>
            <person name="Glavina Del Rio T."/>
            <person name="Copeland A."/>
            <person name="Tice H."/>
            <person name="Cheng J.F."/>
            <person name="Lucas S."/>
            <person name="Land M."/>
            <person name="Chen F."/>
            <person name="Bruce D."/>
            <person name="Goodwin L."/>
            <person name="Pitluck S."/>
            <person name="Ivanova N."/>
            <person name="Mavromatis K."/>
            <person name="Mikhailova N."/>
            <person name="Pati A."/>
            <person name="Chen A."/>
            <person name="Palaniappan K."/>
            <person name="Hauser L."/>
            <person name="Chang Y.J."/>
            <person name="Jeffries C.D."/>
            <person name="Munk C."/>
            <person name="Kiss H."/>
            <person name="Chain P."/>
            <person name="Han C."/>
            <person name="Brettin T."/>
            <person name="Detter J.C."/>
            <person name="Schuler E."/>
            <person name="Goker M."/>
            <person name="Rohde M."/>
            <person name="Bristow J."/>
            <person name="Eisen J.A."/>
            <person name="Markowitz V."/>
            <person name="Hugenholtz P."/>
            <person name="Kyrpides N.C."/>
            <person name="Klenk H.P."/>
        </authorList>
    </citation>
    <scope>NUCLEOTIDE SEQUENCE [LARGE SCALE GENOMIC DNA]</scope>
    <source>
        <strain evidence="10 11">DSM 5692</strain>
    </source>
</reference>
<accession>C8WYW4</accession>
<protein>
    <submittedName>
        <fullName evidence="10">Flagellar biosynthesis protein FliO</fullName>
    </submittedName>
</protein>
<dbReference type="Proteomes" id="UP000001052">
    <property type="component" value="Chromosome"/>
</dbReference>
<evidence type="ECO:0000256" key="3">
    <source>
        <dbReference type="ARBA" id="ARBA00022475"/>
    </source>
</evidence>
<dbReference type="eggNOG" id="COG3190">
    <property type="taxonomic scope" value="Bacteria"/>
</dbReference>
<keyword evidence="3" id="KW-1003">Cell membrane</keyword>
<sequence length="129" mass="14076">MISVSMTVAHAVTAAASNATAGLTTEPVWPAMIKMVAGLLIILGLLYMGSALLRRWQFGGSNSRQGIISIKESRPLGAKRMLCLVEVRGREVLLGVTPDRIEPLCHLEVTEENHETSSFDAELKHRHSQ</sequence>
<dbReference type="GO" id="GO:0009425">
    <property type="term" value="C:bacterial-type flagellum basal body"/>
    <property type="evidence" value="ECO:0007669"/>
    <property type="project" value="UniProtKB-SubCell"/>
</dbReference>
<dbReference type="InterPro" id="IPR052205">
    <property type="entry name" value="FliO/MopB"/>
</dbReference>
<evidence type="ECO:0000256" key="4">
    <source>
        <dbReference type="ARBA" id="ARBA00022692"/>
    </source>
</evidence>
<evidence type="ECO:0000256" key="1">
    <source>
        <dbReference type="ARBA" id="ARBA00004117"/>
    </source>
</evidence>
<dbReference type="EMBL" id="CP001734">
    <property type="protein sequence ID" value="ACV67880.1"/>
    <property type="molecule type" value="Genomic_DNA"/>
</dbReference>
<evidence type="ECO:0000256" key="6">
    <source>
        <dbReference type="ARBA" id="ARBA00023136"/>
    </source>
</evidence>
<keyword evidence="7" id="KW-0975">Bacterial flagellum</keyword>
<dbReference type="GO" id="GO:0044781">
    <property type="term" value="P:bacterial-type flagellum organization"/>
    <property type="evidence" value="ECO:0007669"/>
    <property type="project" value="InterPro"/>
</dbReference>
<evidence type="ECO:0000256" key="2">
    <source>
        <dbReference type="ARBA" id="ARBA00004236"/>
    </source>
</evidence>
<evidence type="ECO:0000256" key="8">
    <source>
        <dbReference type="ARBA" id="ARBA00037937"/>
    </source>
</evidence>
<proteinExistence type="inferred from homology"/>
<dbReference type="STRING" id="485915.Dret_0583"/>
<organism evidence="10 11">
    <name type="scientific">Desulfohalobium retbaense (strain ATCC 49708 / DSM 5692 / JCM 16813 / HR100)</name>
    <dbReference type="NCBI Taxonomy" id="485915"/>
    <lineage>
        <taxon>Bacteria</taxon>
        <taxon>Pseudomonadati</taxon>
        <taxon>Thermodesulfobacteriota</taxon>
        <taxon>Desulfovibrionia</taxon>
        <taxon>Desulfovibrionales</taxon>
        <taxon>Desulfohalobiaceae</taxon>
        <taxon>Desulfohalobium</taxon>
    </lineage>
</organism>
<dbReference type="PANTHER" id="PTHR38766:SF1">
    <property type="entry name" value="FLAGELLAR PROTEIN FLIO"/>
    <property type="match status" value="1"/>
</dbReference>
<dbReference type="Pfam" id="PF04347">
    <property type="entry name" value="FliO"/>
    <property type="match status" value="1"/>
</dbReference>